<dbReference type="Proteomes" id="UP001430953">
    <property type="component" value="Unassembled WGS sequence"/>
</dbReference>
<proteinExistence type="predicted"/>
<organism evidence="1 2">
    <name type="scientific">Cardiocondyla obscurior</name>
    <dbReference type="NCBI Taxonomy" id="286306"/>
    <lineage>
        <taxon>Eukaryota</taxon>
        <taxon>Metazoa</taxon>
        <taxon>Ecdysozoa</taxon>
        <taxon>Arthropoda</taxon>
        <taxon>Hexapoda</taxon>
        <taxon>Insecta</taxon>
        <taxon>Pterygota</taxon>
        <taxon>Neoptera</taxon>
        <taxon>Endopterygota</taxon>
        <taxon>Hymenoptera</taxon>
        <taxon>Apocrita</taxon>
        <taxon>Aculeata</taxon>
        <taxon>Formicoidea</taxon>
        <taxon>Formicidae</taxon>
        <taxon>Myrmicinae</taxon>
        <taxon>Cardiocondyla</taxon>
    </lineage>
</organism>
<dbReference type="AlphaFoldDB" id="A0AAW2F7S7"/>
<comment type="caution">
    <text evidence="1">The sequence shown here is derived from an EMBL/GenBank/DDBJ whole genome shotgun (WGS) entry which is preliminary data.</text>
</comment>
<protein>
    <submittedName>
        <fullName evidence="1">Uncharacterized protein</fullName>
    </submittedName>
</protein>
<evidence type="ECO:0000313" key="1">
    <source>
        <dbReference type="EMBL" id="KAL0111513.1"/>
    </source>
</evidence>
<reference evidence="1 2" key="1">
    <citation type="submission" date="2023-03" db="EMBL/GenBank/DDBJ databases">
        <title>High recombination rates correlate with genetic variation in Cardiocondyla obscurior ants.</title>
        <authorList>
            <person name="Errbii M."/>
        </authorList>
    </citation>
    <scope>NUCLEOTIDE SEQUENCE [LARGE SCALE GENOMIC DNA]</scope>
    <source>
        <strain evidence="1">Alpha-2009</strain>
        <tissue evidence="1">Whole body</tissue>
    </source>
</reference>
<gene>
    <name evidence="1" type="ORF">PUN28_013011</name>
</gene>
<evidence type="ECO:0000313" key="2">
    <source>
        <dbReference type="Proteomes" id="UP001430953"/>
    </source>
</evidence>
<name>A0AAW2F7S7_9HYME</name>
<keyword evidence="2" id="KW-1185">Reference proteome</keyword>
<accession>A0AAW2F7S7</accession>
<dbReference type="EMBL" id="JADYXP020000013">
    <property type="protein sequence ID" value="KAL0111513.1"/>
    <property type="molecule type" value="Genomic_DNA"/>
</dbReference>
<sequence length="124" mass="14605">MVRSRRTETKNSGQGWTTKGGLICGHRIGCSNSLTIVSGNVKTRFVARFRINRTIGYVLKTITNSSFFFFLVSENEAINEVEQNFFCLHIKKNFIFKRKCFTNKLLVCYNYYYSMQQTRFRRNI</sequence>